<comment type="caution">
    <text evidence="2">The sequence shown here is derived from an EMBL/GenBank/DDBJ whole genome shotgun (WGS) entry which is preliminary data.</text>
</comment>
<keyword evidence="1" id="KW-0472">Membrane</keyword>
<evidence type="ECO:0000256" key="1">
    <source>
        <dbReference type="SAM" id="Phobius"/>
    </source>
</evidence>
<keyword evidence="1" id="KW-0812">Transmembrane</keyword>
<proteinExistence type="predicted"/>
<dbReference type="Proteomes" id="UP000603641">
    <property type="component" value="Unassembled WGS sequence"/>
</dbReference>
<accession>A0ABR8SPM6</accession>
<keyword evidence="3" id="KW-1185">Reference proteome</keyword>
<dbReference type="EMBL" id="JACSQM010000007">
    <property type="protein sequence ID" value="MBD7965461.1"/>
    <property type="molecule type" value="Genomic_DNA"/>
</dbReference>
<organism evidence="2 3">
    <name type="scientific">Fictibacillus norfolkensis</name>
    <dbReference type="NCBI Taxonomy" id="2762233"/>
    <lineage>
        <taxon>Bacteria</taxon>
        <taxon>Bacillati</taxon>
        <taxon>Bacillota</taxon>
        <taxon>Bacilli</taxon>
        <taxon>Bacillales</taxon>
        <taxon>Fictibacillaceae</taxon>
        <taxon>Fictibacillus</taxon>
    </lineage>
</organism>
<sequence>MMINETKYRHKAFDQLFRSEGEKNDNNHLIFNYGIALLGGLAIILTKYF</sequence>
<evidence type="ECO:0000313" key="2">
    <source>
        <dbReference type="EMBL" id="MBD7965461.1"/>
    </source>
</evidence>
<name>A0ABR8SPM6_9BACL</name>
<reference evidence="2 3" key="1">
    <citation type="submission" date="2020-08" db="EMBL/GenBank/DDBJ databases">
        <title>A Genomic Blueprint of the Chicken Gut Microbiome.</title>
        <authorList>
            <person name="Gilroy R."/>
            <person name="Ravi A."/>
            <person name="Getino M."/>
            <person name="Pursley I."/>
            <person name="Horton D.L."/>
            <person name="Alikhan N.-F."/>
            <person name="Baker D."/>
            <person name="Gharbi K."/>
            <person name="Hall N."/>
            <person name="Watson M."/>
            <person name="Adriaenssens E.M."/>
            <person name="Foster-Nyarko E."/>
            <person name="Jarju S."/>
            <person name="Secka A."/>
            <person name="Antonio M."/>
            <person name="Oren A."/>
            <person name="Chaudhuri R."/>
            <person name="La Ragione R.M."/>
            <person name="Hildebrand F."/>
            <person name="Pallen M.J."/>
        </authorList>
    </citation>
    <scope>NUCLEOTIDE SEQUENCE [LARGE SCALE GENOMIC DNA]</scope>
    <source>
        <strain evidence="2 3">Sa2CUA10</strain>
    </source>
</reference>
<keyword evidence="1" id="KW-1133">Transmembrane helix</keyword>
<gene>
    <name evidence="2" type="ORF">H9648_15475</name>
</gene>
<evidence type="ECO:0000313" key="3">
    <source>
        <dbReference type="Proteomes" id="UP000603641"/>
    </source>
</evidence>
<protein>
    <submittedName>
        <fullName evidence="2">Uncharacterized protein</fullName>
    </submittedName>
</protein>
<feature type="transmembrane region" description="Helical" evidence="1">
    <location>
        <begin position="30"/>
        <end position="48"/>
    </location>
</feature>
<dbReference type="RefSeq" id="WP_191754696.1">
    <property type="nucleotide sequence ID" value="NZ_JACSQM010000007.1"/>
</dbReference>